<reference evidence="2" key="1">
    <citation type="submission" date="2016-11" db="UniProtKB">
        <authorList>
            <consortium name="WormBaseParasite"/>
        </authorList>
    </citation>
    <scope>IDENTIFICATION</scope>
</reference>
<protein>
    <submittedName>
        <fullName evidence="2">F-box domain-containing protein</fullName>
    </submittedName>
</protein>
<proteinExistence type="predicted"/>
<dbReference type="AlphaFoldDB" id="A0A1I7UQG4"/>
<keyword evidence="1" id="KW-1185">Reference proteome</keyword>
<name>A0A1I7UQG4_9PELO</name>
<evidence type="ECO:0000313" key="2">
    <source>
        <dbReference type="WBParaSite" id="Csp11.Scaffold630.g18320.t1"/>
    </source>
</evidence>
<accession>A0A1I7UQG4</accession>
<dbReference type="Proteomes" id="UP000095282">
    <property type="component" value="Unplaced"/>
</dbReference>
<sequence>MMKRIDCVDGDTWHEIIGRWLGDDNLRRSTSILKKKKNWILEKGDPREITFDSAGTKPYYIKTLEIETKPPKIEEKSQLINNKCIDN</sequence>
<dbReference type="WBParaSite" id="Csp11.Scaffold630.g18320.t1">
    <property type="protein sequence ID" value="Csp11.Scaffold630.g18320.t1"/>
    <property type="gene ID" value="Csp11.Scaffold630.g18320"/>
</dbReference>
<evidence type="ECO:0000313" key="1">
    <source>
        <dbReference type="Proteomes" id="UP000095282"/>
    </source>
</evidence>
<organism evidence="1 2">
    <name type="scientific">Caenorhabditis tropicalis</name>
    <dbReference type="NCBI Taxonomy" id="1561998"/>
    <lineage>
        <taxon>Eukaryota</taxon>
        <taxon>Metazoa</taxon>
        <taxon>Ecdysozoa</taxon>
        <taxon>Nematoda</taxon>
        <taxon>Chromadorea</taxon>
        <taxon>Rhabditida</taxon>
        <taxon>Rhabditina</taxon>
        <taxon>Rhabditomorpha</taxon>
        <taxon>Rhabditoidea</taxon>
        <taxon>Rhabditidae</taxon>
        <taxon>Peloderinae</taxon>
        <taxon>Caenorhabditis</taxon>
    </lineage>
</organism>